<dbReference type="GO" id="GO:0055085">
    <property type="term" value="P:transmembrane transport"/>
    <property type="evidence" value="ECO:0007669"/>
    <property type="project" value="InterPro"/>
</dbReference>
<comment type="function">
    <text evidence="10">Interacts with outer membrane receptor proteins that carry out high-affinity binding and energy dependent uptake into the periplasmic space of specific substrates. It could act to transduce energy from the cytoplasmic membrane to specific energy-requiring processes in the outer membrane, resulting in the release into the periplasm of ligands bound by these outer membrane proteins.</text>
</comment>
<keyword evidence="4 10" id="KW-1003">Cell membrane</keyword>
<evidence type="ECO:0000256" key="7">
    <source>
        <dbReference type="ARBA" id="ARBA00022927"/>
    </source>
</evidence>
<dbReference type="GO" id="GO:0015031">
    <property type="term" value="P:protein transport"/>
    <property type="evidence" value="ECO:0007669"/>
    <property type="project" value="UniProtKB-UniRule"/>
</dbReference>
<dbReference type="GO" id="GO:0031992">
    <property type="term" value="F:energy transducer activity"/>
    <property type="evidence" value="ECO:0007669"/>
    <property type="project" value="InterPro"/>
</dbReference>
<evidence type="ECO:0000259" key="12">
    <source>
        <dbReference type="PROSITE" id="PS52015"/>
    </source>
</evidence>
<keyword evidence="9 10" id="KW-0472">Membrane</keyword>
<dbReference type="PROSITE" id="PS52015">
    <property type="entry name" value="TONB_CTD"/>
    <property type="match status" value="1"/>
</dbReference>
<feature type="region of interest" description="Disordered" evidence="11">
    <location>
        <begin position="303"/>
        <end position="325"/>
    </location>
</feature>
<evidence type="ECO:0000256" key="2">
    <source>
        <dbReference type="ARBA" id="ARBA00006555"/>
    </source>
</evidence>
<gene>
    <name evidence="13" type="ORF">CIT26_27750</name>
</gene>
<dbReference type="PANTHER" id="PTHR33446:SF2">
    <property type="entry name" value="PROTEIN TONB"/>
    <property type="match status" value="1"/>
</dbReference>
<evidence type="ECO:0000256" key="6">
    <source>
        <dbReference type="ARBA" id="ARBA00022692"/>
    </source>
</evidence>
<feature type="compositionally biased region" description="Low complexity" evidence="11">
    <location>
        <begin position="203"/>
        <end position="237"/>
    </location>
</feature>
<keyword evidence="7 10" id="KW-0653">Protein transport</keyword>
<dbReference type="SUPFAM" id="SSF74653">
    <property type="entry name" value="TolA/TonB C-terminal domain"/>
    <property type="match status" value="1"/>
</dbReference>
<keyword evidence="8 10" id="KW-1133">Transmembrane helix</keyword>
<accession>A0A271LD24</accession>
<dbReference type="InterPro" id="IPR051045">
    <property type="entry name" value="TonB-dependent_transducer"/>
</dbReference>
<evidence type="ECO:0000256" key="3">
    <source>
        <dbReference type="ARBA" id="ARBA00022448"/>
    </source>
</evidence>
<evidence type="ECO:0000256" key="9">
    <source>
        <dbReference type="ARBA" id="ARBA00023136"/>
    </source>
</evidence>
<dbReference type="EMBL" id="NPKJ01000068">
    <property type="protein sequence ID" value="PAQ05993.1"/>
    <property type="molecule type" value="Genomic_DNA"/>
</dbReference>
<dbReference type="PRINTS" id="PR01374">
    <property type="entry name" value="TONBPROTEIN"/>
</dbReference>
<feature type="domain" description="TonB C-terminal" evidence="12">
    <location>
        <begin position="237"/>
        <end position="325"/>
    </location>
</feature>
<feature type="region of interest" description="Disordered" evidence="11">
    <location>
        <begin position="65"/>
        <end position="139"/>
    </location>
</feature>
<reference evidence="13 14" key="1">
    <citation type="submission" date="2017-08" db="EMBL/GenBank/DDBJ databases">
        <title>Mesorhizobium wenxinae sp. nov., a novel rhizobial species isolated from root nodules of chickpea (Cicer arietinum L.).</title>
        <authorList>
            <person name="Zhang J."/>
        </authorList>
    </citation>
    <scope>NUCLEOTIDE SEQUENCE [LARGE SCALE GENOMIC DNA]</scope>
    <source>
        <strain evidence="13 14">SDW018</strain>
    </source>
</reference>
<dbReference type="AlphaFoldDB" id="A0A271LD24"/>
<feature type="transmembrane region" description="Helical" evidence="10">
    <location>
        <begin position="20"/>
        <end position="40"/>
    </location>
</feature>
<keyword evidence="3 10" id="KW-0813">Transport</keyword>
<dbReference type="OrthoDB" id="7876885at2"/>
<evidence type="ECO:0000256" key="1">
    <source>
        <dbReference type="ARBA" id="ARBA00004383"/>
    </source>
</evidence>
<dbReference type="GO" id="GO:0030288">
    <property type="term" value="C:outer membrane-bounded periplasmic space"/>
    <property type="evidence" value="ECO:0007669"/>
    <property type="project" value="InterPro"/>
</dbReference>
<organism evidence="13 14">
    <name type="scientific">Mesorhizobium temperatum</name>
    <dbReference type="NCBI Taxonomy" id="241416"/>
    <lineage>
        <taxon>Bacteria</taxon>
        <taxon>Pseudomonadati</taxon>
        <taxon>Pseudomonadota</taxon>
        <taxon>Alphaproteobacteria</taxon>
        <taxon>Hyphomicrobiales</taxon>
        <taxon>Phyllobacteriaceae</taxon>
        <taxon>Mesorhizobium</taxon>
    </lineage>
</organism>
<sequence length="325" mass="34245">MSPAAALPMADQRRFGVREIAWWAGAAALVLVAHAAIGYAMQSWRPAEPDGGPPQAQVIELSPMAFTPAEPAPLPDEIAPDQPDPVEEPAITETEPPPEPPVGRAEPVTEPSEAAPADTVEPTPPTVAEHVDQPPLEEVVPDVAEAVTPEVVIPLPQPKPVDAPVEAKTKKQAKAKAKEPAEVKTKKPVREARQRPKKEKAAPPRTAASVAATSAAKAAAPKSAKAAASRSGVSSSKWNSQLHAWIRRHTRYPRAAKARREEGSPRVTFTVDGSGRVLSARLARSSGYPDLDRAALDALQGAKVPAPPPEKAGTSVAAPFTFKLD</sequence>
<feature type="region of interest" description="Disordered" evidence="11">
    <location>
        <begin position="154"/>
        <end position="238"/>
    </location>
</feature>
<dbReference type="InterPro" id="IPR003538">
    <property type="entry name" value="TonB"/>
</dbReference>
<evidence type="ECO:0000256" key="4">
    <source>
        <dbReference type="ARBA" id="ARBA00022475"/>
    </source>
</evidence>
<dbReference type="GO" id="GO:0098797">
    <property type="term" value="C:plasma membrane protein complex"/>
    <property type="evidence" value="ECO:0007669"/>
    <property type="project" value="TreeGrafter"/>
</dbReference>
<dbReference type="GO" id="GO:0015891">
    <property type="term" value="P:siderophore transport"/>
    <property type="evidence" value="ECO:0007669"/>
    <property type="project" value="InterPro"/>
</dbReference>
<dbReference type="InterPro" id="IPR006260">
    <property type="entry name" value="TonB/TolA_C"/>
</dbReference>
<name>A0A271LD24_9HYPH</name>
<evidence type="ECO:0000313" key="14">
    <source>
        <dbReference type="Proteomes" id="UP000216442"/>
    </source>
</evidence>
<dbReference type="Pfam" id="PF03544">
    <property type="entry name" value="TonB_C"/>
    <property type="match status" value="1"/>
</dbReference>
<comment type="similarity">
    <text evidence="2 10">Belongs to the TonB family.</text>
</comment>
<keyword evidence="6 10" id="KW-0812">Transmembrane</keyword>
<evidence type="ECO:0000313" key="13">
    <source>
        <dbReference type="EMBL" id="PAQ05993.1"/>
    </source>
</evidence>
<evidence type="ECO:0000256" key="11">
    <source>
        <dbReference type="SAM" id="MobiDB-lite"/>
    </source>
</evidence>
<dbReference type="Gene3D" id="3.30.1150.10">
    <property type="match status" value="1"/>
</dbReference>
<evidence type="ECO:0000256" key="10">
    <source>
        <dbReference type="RuleBase" id="RU362123"/>
    </source>
</evidence>
<keyword evidence="5 10" id="KW-0997">Cell inner membrane</keyword>
<protein>
    <recommendedName>
        <fullName evidence="10">Protein TonB</fullName>
    </recommendedName>
</protein>
<feature type="compositionally biased region" description="Basic and acidic residues" evidence="11">
    <location>
        <begin position="176"/>
        <end position="202"/>
    </location>
</feature>
<keyword evidence="10" id="KW-0735">Signal-anchor</keyword>
<dbReference type="NCBIfam" id="TIGR01352">
    <property type="entry name" value="tonB_Cterm"/>
    <property type="match status" value="1"/>
</dbReference>
<dbReference type="InterPro" id="IPR037682">
    <property type="entry name" value="TonB_C"/>
</dbReference>
<evidence type="ECO:0000256" key="5">
    <source>
        <dbReference type="ARBA" id="ARBA00022519"/>
    </source>
</evidence>
<dbReference type="PANTHER" id="PTHR33446">
    <property type="entry name" value="PROTEIN TONB-RELATED"/>
    <property type="match status" value="1"/>
</dbReference>
<keyword evidence="14" id="KW-1185">Reference proteome</keyword>
<comment type="caution">
    <text evidence="13">The sequence shown here is derived from an EMBL/GenBank/DDBJ whole genome shotgun (WGS) entry which is preliminary data.</text>
</comment>
<evidence type="ECO:0000256" key="8">
    <source>
        <dbReference type="ARBA" id="ARBA00022989"/>
    </source>
</evidence>
<proteinExistence type="inferred from homology"/>
<dbReference type="RefSeq" id="WP_095495524.1">
    <property type="nucleotide sequence ID" value="NZ_NPKJ01000068.1"/>
</dbReference>
<comment type="subcellular location">
    <subcellularLocation>
        <location evidence="1 10">Cell inner membrane</location>
        <topology evidence="1 10">Single-pass membrane protein</topology>
        <orientation evidence="1 10">Periplasmic side</orientation>
    </subcellularLocation>
</comment>
<dbReference type="Proteomes" id="UP000216442">
    <property type="component" value="Unassembled WGS sequence"/>
</dbReference>